<accession>A0ABS3TIS5</accession>
<keyword evidence="2" id="KW-1185">Reference proteome</keyword>
<protein>
    <submittedName>
        <fullName evidence="1">Uncharacterized protein</fullName>
    </submittedName>
</protein>
<proteinExistence type="predicted"/>
<gene>
    <name evidence="1" type="ORF">J4D97_23000</name>
</gene>
<evidence type="ECO:0000313" key="1">
    <source>
        <dbReference type="EMBL" id="MBO3273528.1"/>
    </source>
</evidence>
<name>A0ABS3TIS5_9BACT</name>
<dbReference type="RefSeq" id="WP_208309631.1">
    <property type="nucleotide sequence ID" value="NZ_JAGETX010000082.1"/>
</dbReference>
<sequence>MGFLITLPKESVSSRIPFLHPAKKTALAYNALLTMLIQLEAVTHRLHERVLNYSQLRSEEVEPEPVLNIQITIAEVWEIMDAMRRAQRFWPIVKLPTDNQARRVMDNIKAVRDSFQHLDERLEQYFQDAGDSVFGDIYWRYRPTSDAQEEVYTWATGVTIGPANFTKAGIRTNDERFLGQTGVYDFNLIYIERELRHQGKKLRHPKHKYIQISLDEAAAVFNQTIHQLDVQSKELIETWQKAAGHERLPIRGLPPVLIRLK</sequence>
<comment type="caution">
    <text evidence="1">The sequence shown here is derived from an EMBL/GenBank/DDBJ whole genome shotgun (WGS) entry which is preliminary data.</text>
</comment>
<evidence type="ECO:0000313" key="2">
    <source>
        <dbReference type="Proteomes" id="UP000670527"/>
    </source>
</evidence>
<reference evidence="1 2" key="1">
    <citation type="submission" date="2021-03" db="EMBL/GenBank/DDBJ databases">
        <authorList>
            <person name="Kim M.K."/>
        </authorList>
    </citation>
    <scope>NUCLEOTIDE SEQUENCE [LARGE SCALE GENOMIC DNA]</scope>
    <source>
        <strain evidence="1 2">BT507</strain>
    </source>
</reference>
<organism evidence="1 2">
    <name type="scientific">Hymenobacter defluvii</name>
    <dbReference type="NCBI Taxonomy" id="2054411"/>
    <lineage>
        <taxon>Bacteria</taxon>
        <taxon>Pseudomonadati</taxon>
        <taxon>Bacteroidota</taxon>
        <taxon>Cytophagia</taxon>
        <taxon>Cytophagales</taxon>
        <taxon>Hymenobacteraceae</taxon>
        <taxon>Hymenobacter</taxon>
    </lineage>
</organism>
<dbReference type="EMBL" id="JAGETX010000082">
    <property type="protein sequence ID" value="MBO3273528.1"/>
    <property type="molecule type" value="Genomic_DNA"/>
</dbReference>
<dbReference type="Proteomes" id="UP000670527">
    <property type="component" value="Unassembled WGS sequence"/>
</dbReference>